<dbReference type="Proteomes" id="UP000501926">
    <property type="component" value="Chromosome"/>
</dbReference>
<dbReference type="AlphaFoldDB" id="Q1Q7L9"/>
<accession>Q1Q7L9</accession>
<reference evidence="1" key="2">
    <citation type="submission" date="2006-01" db="EMBL/GenBank/DDBJ databases">
        <authorList>
            <person name="Genoscope"/>
        </authorList>
    </citation>
    <scope>NUCLEOTIDE SEQUENCE</scope>
</reference>
<evidence type="ECO:0000313" key="3">
    <source>
        <dbReference type="Proteomes" id="UP000501926"/>
    </source>
</evidence>
<sequence length="72" mass="8760">MLQKSKQRIMHIFIIYSRCLKDELQIMNGLSIDTENMFVKQSMLFKQSLFCFYEKEFRGTLEAHRYQMKNPC</sequence>
<reference evidence="1" key="1">
    <citation type="journal article" date="2006" name="Nature">
        <title>Deciphering the evolution and metabolism of an anammox bacterium from a community genome.</title>
        <authorList>
            <person name="Strous M."/>
            <person name="Pelletier E."/>
            <person name="Mangenot S."/>
            <person name="Rattei T."/>
            <person name="Lehner A."/>
            <person name="Taylor M.W."/>
            <person name="Horn M."/>
            <person name="Daims H."/>
            <person name="Bartol-Mavel D."/>
            <person name="Wincker P."/>
            <person name="Barbe V."/>
            <person name="Fonknechten N."/>
            <person name="Vallenet D."/>
            <person name="Segurens B."/>
            <person name="Schenowitz-Truong C."/>
            <person name="Medigue C."/>
            <person name="Collingro A."/>
            <person name="Snel B."/>
            <person name="Dutilh B.E."/>
            <person name="OpDenCamp H.J.M."/>
            <person name="vanDerDrift C."/>
            <person name="Cirpus I."/>
            <person name="vanDePas-Schoonen K.T."/>
            <person name="Harhangi H.R."/>
            <person name="vanNiftrik L."/>
            <person name="Schmid M."/>
            <person name="Keltjens J."/>
            <person name="vanDeVossenberg J."/>
            <person name="Kartal B."/>
            <person name="Meier H."/>
            <person name="Frishman D."/>
            <person name="Huynen M.A."/>
            <person name="Mewes H."/>
            <person name="Weissenbach J."/>
            <person name="Jetten M.S.M."/>
            <person name="Wagner M."/>
            <person name="LePaslier D."/>
        </authorList>
    </citation>
    <scope>NUCLEOTIDE SEQUENCE</scope>
</reference>
<proteinExistence type="predicted"/>
<organism evidence="1">
    <name type="scientific">Kuenenia stuttgartiensis</name>
    <dbReference type="NCBI Taxonomy" id="174633"/>
    <lineage>
        <taxon>Bacteria</taxon>
        <taxon>Pseudomonadati</taxon>
        <taxon>Planctomycetota</taxon>
        <taxon>Candidatus Brocadiia</taxon>
        <taxon>Candidatus Brocadiales</taxon>
        <taxon>Candidatus Brocadiaceae</taxon>
        <taxon>Candidatus Kuenenia</taxon>
    </lineage>
</organism>
<dbReference type="EMBL" id="CP049055">
    <property type="protein sequence ID" value="QII13431.1"/>
    <property type="molecule type" value="Genomic_DNA"/>
</dbReference>
<gene>
    <name evidence="2" type="ORF">KsCSTR_40520</name>
    <name evidence="1" type="ORF">kusta0074</name>
</gene>
<reference evidence="2 3" key="3">
    <citation type="submission" date="2020-02" db="EMBL/GenBank/DDBJ databases">
        <title>Newly sequenced genome of strain CSTR1 showed variability in Candidatus Kuenenia stuttgartiensis genomes.</title>
        <authorList>
            <person name="Ding C."/>
            <person name="Adrian L."/>
        </authorList>
    </citation>
    <scope>NUCLEOTIDE SEQUENCE [LARGE SCALE GENOMIC DNA]</scope>
    <source>
        <strain evidence="2 3">CSTR1</strain>
    </source>
</reference>
<evidence type="ECO:0000313" key="2">
    <source>
        <dbReference type="EMBL" id="QII13431.1"/>
    </source>
</evidence>
<protein>
    <submittedName>
        <fullName evidence="1">Uncharacterized protein</fullName>
    </submittedName>
</protein>
<name>Q1Q7L9_KUEST</name>
<evidence type="ECO:0000313" key="1">
    <source>
        <dbReference type="EMBL" id="CAJ70819.1"/>
    </source>
</evidence>
<dbReference type="EMBL" id="CT030148">
    <property type="protein sequence ID" value="CAJ70819.1"/>
    <property type="molecule type" value="Genomic_DNA"/>
</dbReference>